<accession>A0ABU6UT52</accession>
<keyword evidence="2" id="KW-1185">Reference proteome</keyword>
<proteinExistence type="predicted"/>
<protein>
    <submittedName>
        <fullName evidence="1">Uncharacterized protein</fullName>
    </submittedName>
</protein>
<organism evidence="1 2">
    <name type="scientific">Stylosanthes scabra</name>
    <dbReference type="NCBI Taxonomy" id="79078"/>
    <lineage>
        <taxon>Eukaryota</taxon>
        <taxon>Viridiplantae</taxon>
        <taxon>Streptophyta</taxon>
        <taxon>Embryophyta</taxon>
        <taxon>Tracheophyta</taxon>
        <taxon>Spermatophyta</taxon>
        <taxon>Magnoliopsida</taxon>
        <taxon>eudicotyledons</taxon>
        <taxon>Gunneridae</taxon>
        <taxon>Pentapetalae</taxon>
        <taxon>rosids</taxon>
        <taxon>fabids</taxon>
        <taxon>Fabales</taxon>
        <taxon>Fabaceae</taxon>
        <taxon>Papilionoideae</taxon>
        <taxon>50 kb inversion clade</taxon>
        <taxon>dalbergioids sensu lato</taxon>
        <taxon>Dalbergieae</taxon>
        <taxon>Pterocarpus clade</taxon>
        <taxon>Stylosanthes</taxon>
    </lineage>
</organism>
<name>A0ABU6UT52_9FABA</name>
<reference evidence="1 2" key="1">
    <citation type="journal article" date="2023" name="Plants (Basel)">
        <title>Bridging the Gap: Combining Genomics and Transcriptomics Approaches to Understand Stylosanthes scabra, an Orphan Legume from the Brazilian Caatinga.</title>
        <authorList>
            <person name="Ferreira-Neto J.R.C."/>
            <person name="da Silva M.D."/>
            <person name="Binneck E."/>
            <person name="de Melo N.F."/>
            <person name="da Silva R.H."/>
            <person name="de Melo A.L.T.M."/>
            <person name="Pandolfi V."/>
            <person name="Bustamante F.O."/>
            <person name="Brasileiro-Vidal A.C."/>
            <person name="Benko-Iseppon A.M."/>
        </authorList>
    </citation>
    <scope>NUCLEOTIDE SEQUENCE [LARGE SCALE GENOMIC DNA]</scope>
    <source>
        <tissue evidence="1">Leaves</tissue>
    </source>
</reference>
<gene>
    <name evidence="1" type="ORF">PIB30_088182</name>
</gene>
<dbReference type="Proteomes" id="UP001341840">
    <property type="component" value="Unassembled WGS sequence"/>
</dbReference>
<evidence type="ECO:0000313" key="1">
    <source>
        <dbReference type="EMBL" id="MED6164284.1"/>
    </source>
</evidence>
<sequence>FSANFEQATQQVQEEGDETVDIVNLNVVWRQTLSKPYKNRVYGAGGFFAPPAMEVPPPPPLALRQALLLRRLRL</sequence>
<comment type="caution">
    <text evidence="1">The sequence shown here is derived from an EMBL/GenBank/DDBJ whole genome shotgun (WGS) entry which is preliminary data.</text>
</comment>
<evidence type="ECO:0000313" key="2">
    <source>
        <dbReference type="Proteomes" id="UP001341840"/>
    </source>
</evidence>
<dbReference type="EMBL" id="JASCZI010122416">
    <property type="protein sequence ID" value="MED6164284.1"/>
    <property type="molecule type" value="Genomic_DNA"/>
</dbReference>
<feature type="non-terminal residue" evidence="1">
    <location>
        <position position="1"/>
    </location>
</feature>